<dbReference type="AlphaFoldDB" id="A0A1L7WSN1"/>
<dbReference type="EMBL" id="FJOG01000007">
    <property type="protein sequence ID" value="CZR55780.1"/>
    <property type="molecule type" value="Genomic_DNA"/>
</dbReference>
<organism evidence="2 3">
    <name type="scientific">Phialocephala subalpina</name>
    <dbReference type="NCBI Taxonomy" id="576137"/>
    <lineage>
        <taxon>Eukaryota</taxon>
        <taxon>Fungi</taxon>
        <taxon>Dikarya</taxon>
        <taxon>Ascomycota</taxon>
        <taxon>Pezizomycotina</taxon>
        <taxon>Leotiomycetes</taxon>
        <taxon>Helotiales</taxon>
        <taxon>Mollisiaceae</taxon>
        <taxon>Phialocephala</taxon>
        <taxon>Phialocephala fortinii species complex</taxon>
    </lineage>
</organism>
<feature type="chain" id="PRO_5012882829" evidence="1">
    <location>
        <begin position="19"/>
        <end position="94"/>
    </location>
</feature>
<gene>
    <name evidence="2" type="ORF">PAC_05668</name>
</gene>
<protein>
    <submittedName>
        <fullName evidence="2">Uncharacterized protein</fullName>
    </submittedName>
</protein>
<dbReference type="Proteomes" id="UP000184330">
    <property type="component" value="Unassembled WGS sequence"/>
</dbReference>
<name>A0A1L7WSN1_9HELO</name>
<keyword evidence="1" id="KW-0732">Signal</keyword>
<accession>A0A1L7WSN1</accession>
<reference evidence="2 3" key="1">
    <citation type="submission" date="2016-03" db="EMBL/GenBank/DDBJ databases">
        <authorList>
            <person name="Ploux O."/>
        </authorList>
    </citation>
    <scope>NUCLEOTIDE SEQUENCE [LARGE SCALE GENOMIC DNA]</scope>
    <source>
        <strain evidence="2 3">UAMH 11012</strain>
    </source>
</reference>
<evidence type="ECO:0000313" key="2">
    <source>
        <dbReference type="EMBL" id="CZR55780.1"/>
    </source>
</evidence>
<proteinExistence type="predicted"/>
<keyword evidence="3" id="KW-1185">Reference proteome</keyword>
<evidence type="ECO:0000313" key="3">
    <source>
        <dbReference type="Proteomes" id="UP000184330"/>
    </source>
</evidence>
<sequence length="94" mass="9983">MLAAKTLFLLGAAMAATAFTIPKGAADGFYLAYYDSAGNEVHELVTDMSPFAANLTERSISSSAKIGKPGQTWCGCRFGMDHGSCDRANDDLRN</sequence>
<feature type="signal peptide" evidence="1">
    <location>
        <begin position="1"/>
        <end position="18"/>
    </location>
</feature>
<dbReference type="STRING" id="576137.A0A1L7WSN1"/>
<dbReference type="OrthoDB" id="5006988at2759"/>
<evidence type="ECO:0000256" key="1">
    <source>
        <dbReference type="SAM" id="SignalP"/>
    </source>
</evidence>